<keyword evidence="13" id="KW-1185">Reference proteome</keyword>
<dbReference type="PROSITE" id="PS00855">
    <property type="entry name" value="SPASE_II"/>
    <property type="match status" value="1"/>
</dbReference>
<gene>
    <name evidence="9 12" type="primary">lspA</name>
    <name evidence="12" type="ORF">RKE40_19940</name>
</gene>
<comment type="function">
    <text evidence="9 10">This protein specifically catalyzes the removal of signal peptides from prolipoproteins.</text>
</comment>
<evidence type="ECO:0000256" key="10">
    <source>
        <dbReference type="RuleBase" id="RU000594"/>
    </source>
</evidence>
<comment type="pathway">
    <text evidence="9">Protein modification; lipoprotein biosynthesis (signal peptide cleavage).</text>
</comment>
<dbReference type="RefSeq" id="WP_316020001.1">
    <property type="nucleotide sequence ID" value="NZ_JAWDID010000035.1"/>
</dbReference>
<dbReference type="PANTHER" id="PTHR33695:SF1">
    <property type="entry name" value="LIPOPROTEIN SIGNAL PEPTIDASE"/>
    <property type="match status" value="1"/>
</dbReference>
<dbReference type="Proteomes" id="UP001254257">
    <property type="component" value="Unassembled WGS sequence"/>
</dbReference>
<feature type="active site" evidence="9">
    <location>
        <position position="137"/>
    </location>
</feature>
<comment type="caution">
    <text evidence="9">Lacks conserved residue(s) required for the propagation of feature annotation.</text>
</comment>
<evidence type="ECO:0000256" key="8">
    <source>
        <dbReference type="ARBA" id="ARBA00023136"/>
    </source>
</evidence>
<comment type="caution">
    <text evidence="12">The sequence shown here is derived from an EMBL/GenBank/DDBJ whole genome shotgun (WGS) entry which is preliminary data.</text>
</comment>
<name>A0ABU3SBJ4_9HYPH</name>
<dbReference type="EC" id="3.4.23.36" evidence="9"/>
<feature type="transmembrane region" description="Helical" evidence="9">
    <location>
        <begin position="92"/>
        <end position="109"/>
    </location>
</feature>
<dbReference type="GO" id="GO:0004190">
    <property type="term" value="F:aspartic-type endopeptidase activity"/>
    <property type="evidence" value="ECO:0007669"/>
    <property type="project" value="UniProtKB-EC"/>
</dbReference>
<proteinExistence type="inferred from homology"/>
<organism evidence="12 13">
    <name type="scientific">Bosea rubneri</name>
    <dbReference type="NCBI Taxonomy" id="3075434"/>
    <lineage>
        <taxon>Bacteria</taxon>
        <taxon>Pseudomonadati</taxon>
        <taxon>Pseudomonadota</taxon>
        <taxon>Alphaproteobacteria</taxon>
        <taxon>Hyphomicrobiales</taxon>
        <taxon>Boseaceae</taxon>
        <taxon>Bosea</taxon>
    </lineage>
</organism>
<keyword evidence="6 9" id="KW-0378">Hydrolase</keyword>
<accession>A0ABU3SBJ4</accession>
<dbReference type="HAMAP" id="MF_00161">
    <property type="entry name" value="LspA"/>
    <property type="match status" value="1"/>
</dbReference>
<sequence length="162" mass="17830">MTPLRRFGVVLAVVVLLLDQASKLWLLFGARLAEEGPFQITSFMEFVLAWNRGISYGLFQQSTDIGRWLLVAVSFLAPIWLGRWMWRSQDRLTVASLALIIGGALGNGIDRAVFGAVVDFVHLHFGSFSWYIFNVADAAIVVGVAGLLYESFRPGAGKAVSH</sequence>
<evidence type="ECO:0000313" key="12">
    <source>
        <dbReference type="EMBL" id="MDU0342174.1"/>
    </source>
</evidence>
<dbReference type="NCBIfam" id="TIGR00077">
    <property type="entry name" value="lspA"/>
    <property type="match status" value="1"/>
</dbReference>
<dbReference type="PANTHER" id="PTHR33695">
    <property type="entry name" value="LIPOPROTEIN SIGNAL PEPTIDASE"/>
    <property type="match status" value="1"/>
</dbReference>
<evidence type="ECO:0000256" key="5">
    <source>
        <dbReference type="ARBA" id="ARBA00022750"/>
    </source>
</evidence>
<dbReference type="Pfam" id="PF01252">
    <property type="entry name" value="Peptidase_A8"/>
    <property type="match status" value="1"/>
</dbReference>
<comment type="catalytic activity">
    <reaction evidence="9 10">
        <text>Release of signal peptides from bacterial membrane prolipoproteins. Hydrolyzes -Xaa-Yaa-Zaa-|-(S,diacylglyceryl)Cys-, in which Xaa is hydrophobic (preferably Leu), and Yaa (Ala or Ser) and Zaa (Gly or Ala) have small, neutral side chains.</text>
        <dbReference type="EC" id="3.4.23.36"/>
    </reaction>
</comment>
<feature type="active site" evidence="9">
    <location>
        <position position="119"/>
    </location>
</feature>
<keyword evidence="2 9" id="KW-1003">Cell membrane</keyword>
<dbReference type="PRINTS" id="PR00781">
    <property type="entry name" value="LIPOSIGPTASE"/>
</dbReference>
<evidence type="ECO:0000256" key="7">
    <source>
        <dbReference type="ARBA" id="ARBA00022989"/>
    </source>
</evidence>
<dbReference type="InterPro" id="IPR001872">
    <property type="entry name" value="Peptidase_A8"/>
</dbReference>
<keyword evidence="8 9" id="KW-0472">Membrane</keyword>
<keyword evidence="7 9" id="KW-1133">Transmembrane helix</keyword>
<evidence type="ECO:0000313" key="13">
    <source>
        <dbReference type="Proteomes" id="UP001254257"/>
    </source>
</evidence>
<keyword evidence="5 9" id="KW-0064">Aspartyl protease</keyword>
<evidence type="ECO:0000256" key="11">
    <source>
        <dbReference type="RuleBase" id="RU004181"/>
    </source>
</evidence>
<protein>
    <recommendedName>
        <fullName evidence="9">Lipoprotein signal peptidase</fullName>
        <ecNumber evidence="9">3.4.23.36</ecNumber>
    </recommendedName>
    <alternativeName>
        <fullName evidence="9">Prolipoprotein signal peptidase</fullName>
    </alternativeName>
    <alternativeName>
        <fullName evidence="9">Signal peptidase II</fullName>
        <shortName evidence="9">SPase II</shortName>
    </alternativeName>
</protein>
<evidence type="ECO:0000256" key="4">
    <source>
        <dbReference type="ARBA" id="ARBA00022692"/>
    </source>
</evidence>
<evidence type="ECO:0000256" key="9">
    <source>
        <dbReference type="HAMAP-Rule" id="MF_00161"/>
    </source>
</evidence>
<feature type="transmembrane region" description="Helical" evidence="9">
    <location>
        <begin position="65"/>
        <end position="85"/>
    </location>
</feature>
<evidence type="ECO:0000256" key="3">
    <source>
        <dbReference type="ARBA" id="ARBA00022670"/>
    </source>
</evidence>
<evidence type="ECO:0000256" key="1">
    <source>
        <dbReference type="ARBA" id="ARBA00006139"/>
    </source>
</evidence>
<reference evidence="12 13" key="1">
    <citation type="submission" date="2023-09" db="EMBL/GenBank/DDBJ databases">
        <title>Whole genome shotgun sequencing (WGS) of Bosea sp. ZW T0_25, isolated from stored onions (Allium cepa).</title>
        <authorList>
            <person name="Stoll D.A."/>
            <person name="Huch M."/>
        </authorList>
    </citation>
    <scope>NUCLEOTIDE SEQUENCE [LARGE SCALE GENOMIC DNA]</scope>
    <source>
        <strain evidence="12 13">ZW T0_25</strain>
    </source>
</reference>
<keyword evidence="4 9" id="KW-0812">Transmembrane</keyword>
<evidence type="ECO:0000256" key="6">
    <source>
        <dbReference type="ARBA" id="ARBA00022801"/>
    </source>
</evidence>
<comment type="subcellular location">
    <subcellularLocation>
        <location evidence="9">Cell membrane</location>
        <topology evidence="9">Multi-pass membrane protein</topology>
    </subcellularLocation>
</comment>
<keyword evidence="3 9" id="KW-0645">Protease</keyword>
<comment type="similarity">
    <text evidence="1 9 11">Belongs to the peptidase A8 family.</text>
</comment>
<dbReference type="EMBL" id="JAWDID010000035">
    <property type="protein sequence ID" value="MDU0342174.1"/>
    <property type="molecule type" value="Genomic_DNA"/>
</dbReference>
<evidence type="ECO:0000256" key="2">
    <source>
        <dbReference type="ARBA" id="ARBA00022475"/>
    </source>
</evidence>
<feature type="transmembrane region" description="Helical" evidence="9">
    <location>
        <begin position="129"/>
        <end position="149"/>
    </location>
</feature>